<dbReference type="InterPro" id="IPR058034">
    <property type="entry name" value="BigA_beta"/>
</dbReference>
<protein>
    <submittedName>
        <fullName evidence="3">Outer membrane autotransporter barrel domain protein</fullName>
    </submittedName>
</protein>
<dbReference type="SUPFAM" id="SSF103515">
    <property type="entry name" value="Autotransporter"/>
    <property type="match status" value="1"/>
</dbReference>
<evidence type="ECO:0000313" key="3">
    <source>
        <dbReference type="EMBL" id="ACZ09270.1"/>
    </source>
</evidence>
<feature type="domain" description="Autotransporter" evidence="2">
    <location>
        <begin position="2369"/>
        <end position="2655"/>
    </location>
</feature>
<organism evidence="3 4">
    <name type="scientific">Sebaldella termitidis (strain ATCC 33386 / NCTC 11300)</name>
    <dbReference type="NCBI Taxonomy" id="526218"/>
    <lineage>
        <taxon>Bacteria</taxon>
        <taxon>Fusobacteriati</taxon>
        <taxon>Fusobacteriota</taxon>
        <taxon>Fusobacteriia</taxon>
        <taxon>Fusobacteriales</taxon>
        <taxon>Leptotrichiaceae</taxon>
        <taxon>Sebaldella</taxon>
    </lineage>
</organism>
<keyword evidence="1" id="KW-0732">Signal</keyword>
<dbReference type="Proteomes" id="UP000000845">
    <property type="component" value="Chromosome"/>
</dbReference>
<dbReference type="KEGG" id="str:Sterm_2417"/>
<dbReference type="Pfam" id="PF25783">
    <property type="entry name" value="BigA_beta"/>
    <property type="match status" value="1"/>
</dbReference>
<gene>
    <name evidence="3" type="ordered locus">Sterm_2417</name>
</gene>
<dbReference type="eggNOG" id="COG3210">
    <property type="taxonomic scope" value="Bacteria"/>
</dbReference>
<keyword evidence="4" id="KW-1185">Reference proteome</keyword>
<accession>D1ALC7</accession>
<sequence>MLKNKKRVLFLLAANSILSAGAYSESISDAKYEKLYNNMVKNIQTGKSNESNNKLIESILKKRNKELKDLYAQSDYIVKPEYLEWQIFASGFYAEKDRGYDSDKYGDGSSQKNSMQVDGTDLRTAKQIQIGATIPIKTVNDFALEPEISINKKEITVDSIQAPSVIPKTIPTIVIPNVSIPVITAPTVPSTAISTVTAPDIDVLSSVNIPSVNLTSVTTQNLRINSSNVNIIYSSAGIYNNNIPITLSTSSSAALGITAVSNSSNEIINNSSIIGAANQQGQVGFGYIPGNVSGAFQSTFSTLTNNGSITMNSKNSAGMILIPDIDTDPGVNGALADILTGASTPGDTNNVVQKAINNGSITINGSRSYAFLTSPYYDGTGSLDWSYNFGITNNGNSAYVSNTNTGTIHVNGDEATGFTILKGIHQVYNFGSILVGVSSSDNAIGYDTTIKSFTTINGTFVSQSSDGNLSGNNISMVEGASALYASKAPLEYGCDPSICTGYYKYIGDGQVLNAAGAVITIGKNAVESSGIRVEGTGSIQNRGIIKVIGTGNYGMVATGNGNVINLRDKNGNINVGLDDKYIGIFIQSSRSVGTYVQDSGNITIQGGKVVVGIDENGTKINDFNNNIIKDSAGIYAKNGNISILDISFWDTESDYGKVITNAENTHAVILTRENSTLSTNFYNQGLINNQHVNTIGVYVSEGAEVKQENRGYVQSSNGGLDGITTGTYNNAQIISGDGAIGVYAVGTGLSAETRVNIISGKIIGGNSILSPTTATSIGVLGKKNAEITLGNAVNSPDIIMGTNSVSLLIQDKINLNINNVISQIGTDSVFGYFDKANGDLKNINKINFQNVGANSILFYMANNSDVNVDSDFTLTTGGVFPGTTAGFISENSKISLDTGRIYTTNTAVGLTAQSVNGKTFSDGTVVNINKNKTGAENRGTIIMTSASAVGMYTKYGTSLNNSTGLINIIGTDGIGMYSEEEADIKNSGKITLNNTGTIGLFGKGNSGTLLGTSTDTVNIVNNGIIELNNANSVGIYINNNKNGAVVTDAIISNNATGTTSSFGSTEKNTINVKGDNSIGIYAPFSIVLQNGNIDLVGTGTVAIYGSNGSNISGGGNIDLNTASQSQVAYYLKDSGTKLTNSLGDITGHGVVVFLEDAEIDDTIPTLDLTTSSDLGNGKIVLALKGASIFNYTKDIKTGDSVSNHYAVALYTDNQNLSSGIANNLTAGANGVGIYAQNGSNIKYSGTINVGNNTVAGTGVYIGTNSGIGSSITLDNAVINLNGAGGIGAYVDNLSTLTFQANSVMNFSGDGVGIYGVQGAIINDNGGVINSNGYAVERTRIQGGIININSNINVSGGSILGHAVNGEISVLPGAIVTASGDDVIGIFGDGLKGAGTWTQAYEANNLGTIDFSSSNKATAIYLNNARGENKGTVKVNDSSIAFYGQGNGSEIYNNGAVEIGNNSVGLYGNDIDIIENLSGAVIKDKGTSNTGIYNIKTTSGATAINNNGLIELGNDGVGIYAENSVITNTGNIIVGDKVNKNSLGIYAKDSILNDIGNVKVGNSGIAYYGDNSTLNLNAASVDIGNDGVLAYGINNTFIDYNLGNKTTSENTFVYLINSNVDFNNAEITVGKNGLGVYQDGASSTLGYKKLYVKENGAGIYGYQTNLFNVGDIELTEKNSVGIIAEDSDATNNALKTIKTNDSNSVGIYSVLKNALPLKSVINNGEINVSGDKSIGIYGNTLNSAGASLGTIEIWNNNSIKLGNASNINNAIIGIYGTEGTEINTNAVSTIFGGSNVVGIYSDNGIIDHKGLIDVQDNSVGVYASGGTANIDNNSAIKVGNNGAVALYVNDGGVLTNNSSNITVGNESIIGYSKDSGTLLKNTGNLSVGTESVAFYSSSGEIENSGTLTSTGDGVIFFYGNSGKITNSGVINGSGNGYGVGIYGKASEIINTNNITLGDSKIVNASNPSDSNNRYSVGIYGDSSKIYNDGNISLGESGIGIYSYRQSDDLINDSNALITSNKDKAIGILAEVGNGKKVINKGEINLSGKESIGIALNNGVILENTGKIQVSGDKSIGIMATKDSEIYNSGVINASGNESIAVLLRSNSKLVNTGIINLGSGTLGVVADNDSSVSGYAVTPLESTSVQIPSIANVPTYKPPTIVNAGIIQVGEKFEVPYDGVVQVKVDPDTLRTPTSSEVSTSDLAAKFLVSSSVKFIAPEFNVNDVTVTSDFTQGTSSKNYKLADVFIPSTPGGGINSGIATILSQSYTWDATPVTNSNGNVDIWMQKIEYADLLDGYWNEDFGKALDEKYENASGDALKIFNKIDRLENEKDFKHIMSSLAGNIYANINQRENDIAGVFENSLDLLESSENNTKENVKVNIIGGKGRTNEDTDGVAGYDYTTAGVLGLREVERTYKQTFGYSLGYLHTGFEFKDNNESEEWVDTIQVGIHNKYKSNNWKLRNDLTGRISFHNIDRNLDWPSPNSRSEMNGTYETYSITSDNILGKEISLGKNSSLTPYGGLRAMYVTRPTFSESGLEGLEVEGNDAWSVKPRAGLELQTAIPLGSKNGWQLKGKLDFAYEYELANLNEKEKARLIAIEDGYHDLAKPEEENGQFKTRAALGLEVNERYGIFINGEYTFGEHNQDEYRAGVTLKAVF</sequence>
<dbReference type="STRING" id="526218.Sterm_2417"/>
<dbReference type="HOGENOM" id="CLU_229799_0_0_0"/>
<dbReference type="PROSITE" id="PS51208">
    <property type="entry name" value="AUTOTRANSPORTER"/>
    <property type="match status" value="1"/>
</dbReference>
<dbReference type="InterPro" id="IPR005546">
    <property type="entry name" value="Autotransporte_beta"/>
</dbReference>
<feature type="chain" id="PRO_5003020893" evidence="1">
    <location>
        <begin position="23"/>
        <end position="2655"/>
    </location>
</feature>
<feature type="signal peptide" evidence="1">
    <location>
        <begin position="1"/>
        <end position="22"/>
    </location>
</feature>
<reference evidence="4" key="1">
    <citation type="submission" date="2009-09" db="EMBL/GenBank/DDBJ databases">
        <title>The complete chromosome of Sebaldella termitidis ATCC 33386.</title>
        <authorList>
            <consortium name="US DOE Joint Genome Institute (JGI-PGF)"/>
            <person name="Lucas S."/>
            <person name="Copeland A."/>
            <person name="Lapidus A."/>
            <person name="Glavina del Rio T."/>
            <person name="Dalin E."/>
            <person name="Tice H."/>
            <person name="Bruce D."/>
            <person name="Goodwin L."/>
            <person name="Pitluck S."/>
            <person name="Kyrpides N."/>
            <person name="Mavromatis K."/>
            <person name="Ivanova N."/>
            <person name="Mikhailova N."/>
            <person name="Sims D."/>
            <person name="Meincke L."/>
            <person name="Brettin T."/>
            <person name="Detter J.C."/>
            <person name="Han C."/>
            <person name="Larimer F."/>
            <person name="Land M."/>
            <person name="Hauser L."/>
            <person name="Markowitz V."/>
            <person name="Cheng J.F."/>
            <person name="Hugenholtz P."/>
            <person name="Woyke T."/>
            <person name="Wu D."/>
            <person name="Eisen J.A."/>
        </authorList>
    </citation>
    <scope>NUCLEOTIDE SEQUENCE [LARGE SCALE GENOMIC DNA]</scope>
    <source>
        <strain evidence="4">ATCC 33386 / NCTC 11300</strain>
    </source>
</reference>
<dbReference type="RefSeq" id="WP_012861864.1">
    <property type="nucleotide sequence ID" value="NC_013517.1"/>
</dbReference>
<dbReference type="eggNOG" id="COG4625">
    <property type="taxonomic scope" value="Bacteria"/>
</dbReference>
<proteinExistence type="predicted"/>
<dbReference type="EMBL" id="CP001739">
    <property type="protein sequence ID" value="ACZ09270.1"/>
    <property type="molecule type" value="Genomic_DNA"/>
</dbReference>
<evidence type="ECO:0000259" key="2">
    <source>
        <dbReference type="PROSITE" id="PS51208"/>
    </source>
</evidence>
<evidence type="ECO:0000256" key="1">
    <source>
        <dbReference type="SAM" id="SignalP"/>
    </source>
</evidence>
<dbReference type="InterPro" id="IPR036709">
    <property type="entry name" value="Autotransporte_beta_dom_sf"/>
</dbReference>
<name>D1ALC7_SEBTE</name>
<evidence type="ECO:0000313" key="4">
    <source>
        <dbReference type="Proteomes" id="UP000000845"/>
    </source>
</evidence>
<dbReference type="SMART" id="SM00869">
    <property type="entry name" value="Autotransporter"/>
    <property type="match status" value="1"/>
</dbReference>
<dbReference type="Pfam" id="PF03797">
    <property type="entry name" value="Autotransporter"/>
    <property type="match status" value="1"/>
</dbReference>
<reference evidence="3 4" key="2">
    <citation type="journal article" date="2010" name="Stand. Genomic Sci.">
        <title>Complete genome sequence of Sebaldella termitidis type strain (NCTC 11300).</title>
        <authorList>
            <person name="Harmon-Smith M."/>
            <person name="Celia L."/>
            <person name="Chertkov O."/>
            <person name="Lapidus A."/>
            <person name="Copeland A."/>
            <person name="Glavina Del Rio T."/>
            <person name="Nolan M."/>
            <person name="Lucas S."/>
            <person name="Tice H."/>
            <person name="Cheng J.F."/>
            <person name="Han C."/>
            <person name="Detter J.C."/>
            <person name="Bruce D."/>
            <person name="Goodwin L."/>
            <person name="Pitluck S."/>
            <person name="Pati A."/>
            <person name="Liolios K."/>
            <person name="Ivanova N."/>
            <person name="Mavromatis K."/>
            <person name="Mikhailova N."/>
            <person name="Chen A."/>
            <person name="Palaniappan K."/>
            <person name="Land M."/>
            <person name="Hauser L."/>
            <person name="Chang Y.J."/>
            <person name="Jeffries C.D."/>
            <person name="Brettin T."/>
            <person name="Goker M."/>
            <person name="Beck B."/>
            <person name="Bristow J."/>
            <person name="Eisen J.A."/>
            <person name="Markowitz V."/>
            <person name="Hugenholtz P."/>
            <person name="Kyrpides N.C."/>
            <person name="Klenk H.P."/>
            <person name="Chen F."/>
        </authorList>
    </citation>
    <scope>NUCLEOTIDE SEQUENCE [LARGE SCALE GENOMIC DNA]</scope>
    <source>
        <strain evidence="4">ATCC 33386 / NCTC 11300</strain>
    </source>
</reference>